<feature type="compositionally biased region" description="Polar residues" evidence="1">
    <location>
        <begin position="1370"/>
        <end position="1379"/>
    </location>
</feature>
<feature type="compositionally biased region" description="Pro residues" evidence="1">
    <location>
        <begin position="1497"/>
        <end position="1512"/>
    </location>
</feature>
<protein>
    <submittedName>
        <fullName evidence="2">Uncharacterized protein</fullName>
    </submittedName>
</protein>
<feature type="compositionally biased region" description="Pro residues" evidence="1">
    <location>
        <begin position="1717"/>
        <end position="1726"/>
    </location>
</feature>
<feature type="compositionally biased region" description="Basic and acidic residues" evidence="1">
    <location>
        <begin position="1292"/>
        <end position="1303"/>
    </location>
</feature>
<feature type="compositionally biased region" description="Polar residues" evidence="1">
    <location>
        <begin position="618"/>
        <end position="647"/>
    </location>
</feature>
<feature type="compositionally biased region" description="Low complexity" evidence="1">
    <location>
        <begin position="597"/>
        <end position="614"/>
    </location>
</feature>
<feature type="compositionally biased region" description="Pro residues" evidence="1">
    <location>
        <begin position="1634"/>
        <end position="1667"/>
    </location>
</feature>
<feature type="compositionally biased region" description="Pro residues" evidence="1">
    <location>
        <begin position="1772"/>
        <end position="1781"/>
    </location>
</feature>
<dbReference type="PANTHER" id="PTHR23261:SF77">
    <property type="entry name" value="GROUND-LIKE DOMAIN-CONTAINING PROTEIN"/>
    <property type="match status" value="1"/>
</dbReference>
<sequence length="1981" mass="214332">MEGCCTAAQRHGKHHRDGRVGAGREVTCTNLPISRHYLPHLLAPGTIIWLGLLGGCGSALPSAPPQLPRQVCSTHTICRLGDCVVRVPEGTRQVFPGVGGGRGQQHGVRGSCRTRSLLHVSRSTLAAPLKGLLTPSILERCRGRGERQEPAGAMEATAVVWPPRVPGQWSPSWHPPMGYPTPTPPWSGQQTPSTTSATTTVTPASDEYTVDTLRRIYKDDDGRVEIQRVKVQRRQPENGAVSLTGPGAMSVVPVGAISRNDRRPPPRKHRRKQDIPMAAMGPMGPYPWYPYMSYMPYPYPYPYYFGGCMWPSGAPTGSISTWSGTEDSEAVSSHQDSALNSQRLESRVSHLSGDSLPSALHRASSPAAASHITESHSIAPSDSVSVRGRKRETSLERALLGPTPPPRTKSRASSSLDCKSDHVGKTQEWMLEMQRALRTGSDVAVKADDNSALKSDQNEVYRKIPPATFDDSSRLSSELNYAFRKLERSVDAFRTEIAADSSPVHSFAPSPSVDISHSSGAATPTEANITPLPLSDICGLARRAKEEEMMKREKYERPRATSESVCSLPSLETARVGSAPDVSLRSKTTVISSSQLTTPTETRTTTLTPTNTCPSPGPQTSTASTAHVITSSTETGSVKPQELTSKTEGSKEVPVKLSTSIETAQTSDTDASTPAATGFEGVGGASGRISQASSATTFFSVRTADDSHALDTDSTDIPMPTTDSADENEESPGSAGPEEDQQLWVLQRPEEAPTLNTTGQDEHRNAWRAEVSLWRASLVVSLCRGRGLDRQDWTTFHLMVHHPLTMDLKLSLLHAPRLCAANSSVGPAVLRVALIQLAQYGEVLLQPEASRQPGWRCIRLDGGQAWAPLKGAAEILHSLGYQERRSGMELRYRQRCSPEASVVARLTLDMLVLAEEFRLFLTGTHQYPTNVSSLFFPESLNTGVISDLPQRPLSSEGSFVSAQSEAVIAARPQSEASSVTDDDTETLQTCTIQTAQSKLTRNKSTSEEDVTLREEDNKIVAVEKDTASAEKEERKTETTAPPSTETNTKTSLETQEPPATVDPVPIIPDETTAPDTQAAQSTTRTSEASTVNETVTPTTTPAEPSAVDSSCKADKASPVSASATTSDTTNDNPEEHVYEEIDVIRAQVQSLRASSVPTESVPPPLPPKKKINAGGEDESQLSLTYPHVDRSSASTPASLRGGSTGARRKKRRAPMPPEFLPPNWRENQETPKQQDLEVKDKKQESTEPSTTKKVEYRRSLNPFYEELDCVEDGVKETDNNKDADQEDVLDNSEDKGNPFLEKKVKVKGYIGKNPFYEDIEILKKSDEYKELKENQPSPAAPESTSATGSTSEHHEPPIRKRRAPHPPPTTQTQDASTASRPEDSAHDDNLVAASPPQAAERSDDADQACKQTSQSSPDKSNIESSLLASSNSTKTNSETKTDPEPETKAALNKDANPVTAENKSPAPPLPEDGPLDLPLEAAVPTTPKQSRATRAPLPHPKVPPPPLPPLPKIPTSSSSKEESPPPIPPPKAPLSLLDEIPYMDANEIKEAREQTQSSDSHLHDIAGGGSPAVMVKFSHTLPRQSSLARVNETDLPPLGLPPPPPCPPPESPPETPHTSPPESPHASLPETPHVSPPETPHTSPPETPHASPPVTPCPFPKNTPLPPSRHKPQNSSVTTEKGQQHEKADAVTKAEDEAPPVPPKPFQLEIANGEAPCLPPRSPIIPPKAIQQGDTQHPPRSPKASHTSHTPVTGTVSSTSEERYEIPDTSRAPPPRPPIPIPSKMQQQQQQQQQEQQQQQQQQQQEQANGKASIQPTEEERYEVPEVPKHPITVVSKGSVEVVKAPEAEERYEIPEVVKDQPVKRGVNGAVCTAGLGHTSSARKGEIAAIFGPPKPPRRRRNNHSPPPRPPKSCSLDGTKPDGLNEASLGSTSTTSSYTSSSSEHPPPSLHHKSNTKHRSWPFLLCNCLYVNCRTYEDADK</sequence>
<feature type="compositionally biased region" description="Pro residues" evidence="1">
    <location>
        <begin position="1598"/>
        <end position="1623"/>
    </location>
</feature>
<feature type="compositionally biased region" description="Polar residues" evidence="1">
    <location>
        <begin position="1409"/>
        <end position="1428"/>
    </location>
</feature>
<feature type="compositionally biased region" description="Low complexity" evidence="1">
    <location>
        <begin position="191"/>
        <end position="201"/>
    </location>
</feature>
<comment type="caution">
    <text evidence="2">The sequence shown here is derived from an EMBL/GenBank/DDBJ whole genome shotgun (WGS) entry which is preliminary data.</text>
</comment>
<feature type="region of interest" description="Disordered" evidence="1">
    <location>
        <begin position="321"/>
        <end position="421"/>
    </location>
</feature>
<feature type="region of interest" description="Disordered" evidence="1">
    <location>
        <begin position="1874"/>
        <end position="1957"/>
    </location>
</feature>
<feature type="region of interest" description="Disordered" evidence="1">
    <location>
        <begin position="590"/>
        <end position="656"/>
    </location>
</feature>
<feature type="compositionally biased region" description="Basic and acidic residues" evidence="1">
    <location>
        <begin position="1226"/>
        <end position="1258"/>
    </location>
</feature>
<feature type="region of interest" description="Disordered" evidence="1">
    <location>
        <begin position="996"/>
        <end position="1307"/>
    </location>
</feature>
<feature type="region of interest" description="Disordered" evidence="1">
    <location>
        <begin position="179"/>
        <end position="201"/>
    </location>
</feature>
<feature type="region of interest" description="Disordered" evidence="1">
    <location>
        <begin position="502"/>
        <end position="528"/>
    </location>
</feature>
<evidence type="ECO:0000313" key="3">
    <source>
        <dbReference type="Proteomes" id="UP001487740"/>
    </source>
</evidence>
<feature type="compositionally biased region" description="Basic and acidic residues" evidence="1">
    <location>
        <begin position="1818"/>
        <end position="1829"/>
    </location>
</feature>
<feature type="compositionally biased region" description="Basic and acidic residues" evidence="1">
    <location>
        <begin position="1437"/>
        <end position="1447"/>
    </location>
</feature>
<feature type="compositionally biased region" description="Low complexity" evidence="1">
    <location>
        <begin position="1931"/>
        <end position="1943"/>
    </location>
</feature>
<feature type="compositionally biased region" description="Polar residues" evidence="1">
    <location>
        <begin position="1073"/>
        <end position="1087"/>
    </location>
</feature>
<feature type="compositionally biased region" description="Polar residues" evidence="1">
    <location>
        <begin position="321"/>
        <end position="343"/>
    </location>
</feature>
<reference evidence="2 3" key="1">
    <citation type="submission" date="2023-03" db="EMBL/GenBank/DDBJ databases">
        <title>High-quality genome of Scylla paramamosain provides insights in environmental adaptation.</title>
        <authorList>
            <person name="Zhang L."/>
        </authorList>
    </citation>
    <scope>NUCLEOTIDE SEQUENCE [LARGE SCALE GENOMIC DNA]</scope>
    <source>
        <strain evidence="2">LZ_2023a</strain>
        <tissue evidence="2">Muscle</tissue>
    </source>
</reference>
<evidence type="ECO:0000313" key="2">
    <source>
        <dbReference type="EMBL" id="KAK8399761.1"/>
    </source>
</evidence>
<feature type="compositionally biased region" description="Polar residues" evidence="1">
    <location>
        <begin position="375"/>
        <end position="384"/>
    </location>
</feature>
<dbReference type="EMBL" id="JARAKH010000011">
    <property type="protein sequence ID" value="KAK8399761.1"/>
    <property type="molecule type" value="Genomic_DNA"/>
</dbReference>
<feature type="region of interest" description="Disordered" evidence="1">
    <location>
        <begin position="1327"/>
        <end position="1836"/>
    </location>
</feature>
<feature type="compositionally biased region" description="Polar residues" evidence="1">
    <location>
        <begin position="1147"/>
        <end position="1158"/>
    </location>
</feature>
<dbReference type="PANTHER" id="PTHR23261">
    <property type="entry name" value="GROUNDHOG-RELATED"/>
    <property type="match status" value="1"/>
</dbReference>
<feature type="compositionally biased region" description="Basic and acidic residues" evidence="1">
    <location>
        <begin position="1682"/>
        <end position="1696"/>
    </location>
</feature>
<feature type="compositionally biased region" description="Polar residues" evidence="1">
    <location>
        <begin position="1744"/>
        <end position="1759"/>
    </location>
</feature>
<feature type="compositionally biased region" description="Low complexity" evidence="1">
    <location>
        <begin position="1120"/>
        <end position="1131"/>
    </location>
</feature>
<feature type="compositionally biased region" description="Low complexity" evidence="1">
    <location>
        <begin position="1088"/>
        <end position="1107"/>
    </location>
</feature>
<name>A0AAW0UJY0_SCYPA</name>
<feature type="compositionally biased region" description="Basic and acidic residues" evidence="1">
    <location>
        <begin position="1004"/>
        <end position="1037"/>
    </location>
</feature>
<feature type="compositionally biased region" description="Basic and acidic residues" evidence="1">
    <location>
        <begin position="1380"/>
        <end position="1389"/>
    </location>
</feature>
<keyword evidence="3" id="KW-1185">Reference proteome</keyword>
<feature type="compositionally biased region" description="Basic and acidic residues" evidence="1">
    <location>
        <begin position="1272"/>
        <end position="1283"/>
    </location>
</feature>
<feature type="region of interest" description="Disordered" evidence="1">
    <location>
        <begin position="707"/>
        <end position="739"/>
    </location>
</feature>
<feature type="compositionally biased region" description="Polar residues" evidence="1">
    <location>
        <begin position="1334"/>
        <end position="1350"/>
    </location>
</feature>
<dbReference type="Proteomes" id="UP001487740">
    <property type="component" value="Unassembled WGS sequence"/>
</dbReference>
<feature type="compositionally biased region" description="Low complexity" evidence="1">
    <location>
        <begin position="1786"/>
        <end position="1807"/>
    </location>
</feature>
<organism evidence="2 3">
    <name type="scientific">Scylla paramamosain</name>
    <name type="common">Mud crab</name>
    <dbReference type="NCBI Taxonomy" id="85552"/>
    <lineage>
        <taxon>Eukaryota</taxon>
        <taxon>Metazoa</taxon>
        <taxon>Ecdysozoa</taxon>
        <taxon>Arthropoda</taxon>
        <taxon>Crustacea</taxon>
        <taxon>Multicrustacea</taxon>
        <taxon>Malacostraca</taxon>
        <taxon>Eumalacostraca</taxon>
        <taxon>Eucarida</taxon>
        <taxon>Decapoda</taxon>
        <taxon>Pleocyemata</taxon>
        <taxon>Brachyura</taxon>
        <taxon>Eubrachyura</taxon>
        <taxon>Portunoidea</taxon>
        <taxon>Portunidae</taxon>
        <taxon>Portuninae</taxon>
        <taxon>Scylla</taxon>
    </lineage>
</organism>
<feature type="compositionally biased region" description="Polar residues" evidence="1">
    <location>
        <begin position="513"/>
        <end position="528"/>
    </location>
</feature>
<gene>
    <name evidence="2" type="ORF">O3P69_003652</name>
</gene>
<evidence type="ECO:0000256" key="1">
    <source>
        <dbReference type="SAM" id="MobiDB-lite"/>
    </source>
</evidence>
<feature type="compositionally biased region" description="Polar residues" evidence="1">
    <location>
        <begin position="1041"/>
        <end position="1054"/>
    </location>
</feature>
<feature type="compositionally biased region" description="Basic and acidic residues" evidence="1">
    <location>
        <begin position="1133"/>
        <end position="1143"/>
    </location>
</feature>
<proteinExistence type="predicted"/>
<dbReference type="Gene3D" id="1.20.58.2190">
    <property type="match status" value="1"/>
</dbReference>
<accession>A0AAW0UJY0</accession>
<dbReference type="InterPro" id="IPR052886">
    <property type="entry name" value="LCS_TC/CRSF"/>
</dbReference>